<dbReference type="SUPFAM" id="SSF47769">
    <property type="entry name" value="SAM/Pointed domain"/>
    <property type="match status" value="1"/>
</dbReference>
<feature type="domain" description="SAM" evidence="1">
    <location>
        <begin position="42"/>
        <end position="84"/>
    </location>
</feature>
<reference evidence="2 3" key="1">
    <citation type="submission" date="2024-03" db="EMBL/GenBank/DDBJ databases">
        <title>The Acrasis kona genome and developmental transcriptomes reveal deep origins of eukaryotic multicellular pathways.</title>
        <authorList>
            <person name="Sheikh S."/>
            <person name="Fu C.-J."/>
            <person name="Brown M.W."/>
            <person name="Baldauf S.L."/>
        </authorList>
    </citation>
    <scope>NUCLEOTIDE SEQUENCE [LARGE SCALE GENOMIC DNA]</scope>
    <source>
        <strain evidence="2 3">ATCC MYA-3509</strain>
    </source>
</reference>
<proteinExistence type="predicted"/>
<organism evidence="2 3">
    <name type="scientific">Acrasis kona</name>
    <dbReference type="NCBI Taxonomy" id="1008807"/>
    <lineage>
        <taxon>Eukaryota</taxon>
        <taxon>Discoba</taxon>
        <taxon>Heterolobosea</taxon>
        <taxon>Tetramitia</taxon>
        <taxon>Eutetramitia</taxon>
        <taxon>Acrasidae</taxon>
        <taxon>Acrasis</taxon>
    </lineage>
</organism>
<evidence type="ECO:0000313" key="2">
    <source>
        <dbReference type="EMBL" id="KAL0476944.1"/>
    </source>
</evidence>
<sequence>MGLTISHSQDTLMTCISDPVTPMKRGPDNFGLTRKEMKTMYWTTLCVHEWLSEINMTRYQKCFEEHDIDGEALNLLNDIQLKRIMGGGSEEDLTKMRELLSLHDQRCQENDITSGPTTSSTVRTPELALLSFSSENAC</sequence>
<dbReference type="InterPro" id="IPR013761">
    <property type="entry name" value="SAM/pointed_sf"/>
</dbReference>
<dbReference type="InterPro" id="IPR001660">
    <property type="entry name" value="SAM"/>
</dbReference>
<dbReference type="AlphaFoldDB" id="A0AAW2YIV3"/>
<evidence type="ECO:0000259" key="1">
    <source>
        <dbReference type="PROSITE" id="PS50105"/>
    </source>
</evidence>
<protein>
    <recommendedName>
        <fullName evidence="1">SAM domain-containing protein</fullName>
    </recommendedName>
</protein>
<dbReference type="Pfam" id="PF00536">
    <property type="entry name" value="SAM_1"/>
    <property type="match status" value="1"/>
</dbReference>
<accession>A0AAW2YIV3</accession>
<comment type="caution">
    <text evidence="2">The sequence shown here is derived from an EMBL/GenBank/DDBJ whole genome shotgun (WGS) entry which is preliminary data.</text>
</comment>
<dbReference type="Proteomes" id="UP001431209">
    <property type="component" value="Unassembled WGS sequence"/>
</dbReference>
<dbReference type="EMBL" id="JAOPGA020000123">
    <property type="protein sequence ID" value="KAL0476944.1"/>
    <property type="molecule type" value="Genomic_DNA"/>
</dbReference>
<name>A0AAW2YIV3_9EUKA</name>
<evidence type="ECO:0000313" key="3">
    <source>
        <dbReference type="Proteomes" id="UP001431209"/>
    </source>
</evidence>
<gene>
    <name evidence="2" type="ORF">AKO1_005598</name>
</gene>
<dbReference type="PROSITE" id="PS50105">
    <property type="entry name" value="SAM_DOMAIN"/>
    <property type="match status" value="1"/>
</dbReference>
<dbReference type="Gene3D" id="1.10.150.50">
    <property type="entry name" value="Transcription Factor, Ets-1"/>
    <property type="match status" value="1"/>
</dbReference>
<keyword evidence="3" id="KW-1185">Reference proteome</keyword>